<feature type="compositionally biased region" description="Polar residues" evidence="2">
    <location>
        <begin position="21"/>
        <end position="38"/>
    </location>
</feature>
<feature type="compositionally biased region" description="Basic and acidic residues" evidence="2">
    <location>
        <begin position="39"/>
        <end position="61"/>
    </location>
</feature>
<feature type="domain" description="Protein kinase" evidence="3">
    <location>
        <begin position="57"/>
        <end position="384"/>
    </location>
</feature>
<dbReference type="PANTHER" id="PTHR44167">
    <property type="entry name" value="OVARIAN-SPECIFIC SERINE/THREONINE-PROTEIN KINASE LOK-RELATED"/>
    <property type="match status" value="1"/>
</dbReference>
<dbReference type="GO" id="GO:0005524">
    <property type="term" value="F:ATP binding"/>
    <property type="evidence" value="ECO:0007669"/>
    <property type="project" value="InterPro"/>
</dbReference>
<sequence length="419" mass="48036">NKAGYDEDDDSADNMIIFSMEDNQNNGKADVNQEQFINNKDKVGDKRIQQKENIEQSEQQKELNQGNLFNTSDNDPEYAEMLNQMKGLVISDQSSHKEEQESQSESECEKSGEESGVDLLELEELLMKKDDSDDDNDGSNNVVVNVQGQYEDKENEQEKVDEEYQQLSIQIYNATLNAKKNQEDKKIEDRKQDIKPKKEQQVQQAKQRTSNKPNQFRNENKLYLTYMSNELILQQNFRMILHLTNLIVCARRTNSHTSPPGSGRVHAKISDFGFAKKVDLNNKQTYLAGTIPFMSPEQFHENPIITQKVDIYALGITFYKLITHKYPVNKRDFKEQGKKMVQLNCIKRPSEIKDNILWDLLSKLLEFDPNKRITAGEALKHPYFTSPEAISDISKEQQDLASLAAVAQLEGDSSITHSA</sequence>
<dbReference type="PANTHER" id="PTHR44167:SF24">
    <property type="entry name" value="SERINE_THREONINE-PROTEIN KINASE CHK2"/>
    <property type="match status" value="1"/>
</dbReference>
<dbReference type="SMART" id="SM00220">
    <property type="entry name" value="S_TKc"/>
    <property type="match status" value="1"/>
</dbReference>
<dbReference type="InterPro" id="IPR011009">
    <property type="entry name" value="Kinase-like_dom_sf"/>
</dbReference>
<dbReference type="InterPro" id="IPR000719">
    <property type="entry name" value="Prot_kinase_dom"/>
</dbReference>
<evidence type="ECO:0000313" key="5">
    <source>
        <dbReference type="Proteomes" id="UP000324800"/>
    </source>
</evidence>
<dbReference type="Gene3D" id="1.10.510.10">
    <property type="entry name" value="Transferase(Phosphotransferase) domain 1"/>
    <property type="match status" value="1"/>
</dbReference>
<feature type="compositionally biased region" description="Acidic residues" evidence="2">
    <location>
        <begin position="1"/>
        <end position="12"/>
    </location>
</feature>
<dbReference type="Proteomes" id="UP000324800">
    <property type="component" value="Unassembled WGS sequence"/>
</dbReference>
<proteinExistence type="predicted"/>
<feature type="region of interest" description="Disordered" evidence="2">
    <location>
        <begin position="180"/>
        <end position="216"/>
    </location>
</feature>
<feature type="compositionally biased region" description="Polar residues" evidence="2">
    <location>
        <begin position="201"/>
        <end position="216"/>
    </location>
</feature>
<dbReference type="PROSITE" id="PS50011">
    <property type="entry name" value="PROTEIN_KINASE_DOM"/>
    <property type="match status" value="1"/>
</dbReference>
<feature type="region of interest" description="Disordered" evidence="2">
    <location>
        <begin position="1"/>
        <end position="121"/>
    </location>
</feature>
<dbReference type="EMBL" id="SNRW01006168">
    <property type="protein sequence ID" value="KAA6383589.1"/>
    <property type="molecule type" value="Genomic_DNA"/>
</dbReference>
<dbReference type="SUPFAM" id="SSF56112">
    <property type="entry name" value="Protein kinase-like (PK-like)"/>
    <property type="match status" value="1"/>
</dbReference>
<dbReference type="AlphaFoldDB" id="A0A5J4VMP6"/>
<evidence type="ECO:0000313" key="4">
    <source>
        <dbReference type="EMBL" id="KAA6383589.1"/>
    </source>
</evidence>
<dbReference type="GO" id="GO:0004672">
    <property type="term" value="F:protein kinase activity"/>
    <property type="evidence" value="ECO:0007669"/>
    <property type="project" value="InterPro"/>
</dbReference>
<feature type="non-terminal residue" evidence="4">
    <location>
        <position position="1"/>
    </location>
</feature>
<feature type="coiled-coil region" evidence="1">
    <location>
        <begin position="143"/>
        <end position="170"/>
    </location>
</feature>
<evidence type="ECO:0000256" key="1">
    <source>
        <dbReference type="SAM" id="Coils"/>
    </source>
</evidence>
<evidence type="ECO:0000259" key="3">
    <source>
        <dbReference type="PROSITE" id="PS50011"/>
    </source>
</evidence>
<gene>
    <name evidence="4" type="ORF">EZS28_020884</name>
</gene>
<name>A0A5J4VMP6_9EUKA</name>
<protein>
    <recommendedName>
        <fullName evidence="3">Protein kinase domain-containing protein</fullName>
    </recommendedName>
</protein>
<reference evidence="4 5" key="1">
    <citation type="submission" date="2019-03" db="EMBL/GenBank/DDBJ databases">
        <title>Single cell metagenomics reveals metabolic interactions within the superorganism composed of flagellate Streblomastix strix and complex community of Bacteroidetes bacteria on its surface.</title>
        <authorList>
            <person name="Treitli S.C."/>
            <person name="Kolisko M."/>
            <person name="Husnik F."/>
            <person name="Keeling P."/>
            <person name="Hampl V."/>
        </authorList>
    </citation>
    <scope>NUCLEOTIDE SEQUENCE [LARGE SCALE GENOMIC DNA]</scope>
    <source>
        <strain evidence="4">ST1C</strain>
    </source>
</reference>
<feature type="compositionally biased region" description="Basic and acidic residues" evidence="2">
    <location>
        <begin position="180"/>
        <end position="200"/>
    </location>
</feature>
<accession>A0A5J4VMP6</accession>
<evidence type="ECO:0000256" key="2">
    <source>
        <dbReference type="SAM" id="MobiDB-lite"/>
    </source>
</evidence>
<organism evidence="4 5">
    <name type="scientific">Streblomastix strix</name>
    <dbReference type="NCBI Taxonomy" id="222440"/>
    <lineage>
        <taxon>Eukaryota</taxon>
        <taxon>Metamonada</taxon>
        <taxon>Preaxostyla</taxon>
        <taxon>Oxymonadida</taxon>
        <taxon>Streblomastigidae</taxon>
        <taxon>Streblomastix</taxon>
    </lineage>
</organism>
<comment type="caution">
    <text evidence="4">The sequence shown here is derived from an EMBL/GenBank/DDBJ whole genome shotgun (WGS) entry which is preliminary data.</text>
</comment>
<keyword evidence="1" id="KW-0175">Coiled coil</keyword>
<dbReference type="Pfam" id="PF00069">
    <property type="entry name" value="Pkinase"/>
    <property type="match status" value="1"/>
</dbReference>
<feature type="compositionally biased region" description="Polar residues" evidence="2">
    <location>
        <begin position="62"/>
        <end position="73"/>
    </location>
</feature>